<dbReference type="InterPro" id="IPR004676">
    <property type="entry name" value="Cd-R_transporter"/>
</dbReference>
<organism evidence="2 3">
    <name type="scientific">Floridaenema aerugineum BLCC-F46</name>
    <dbReference type="NCBI Taxonomy" id="3153654"/>
    <lineage>
        <taxon>Bacteria</taxon>
        <taxon>Bacillati</taxon>
        <taxon>Cyanobacteriota</taxon>
        <taxon>Cyanophyceae</taxon>
        <taxon>Oscillatoriophycideae</taxon>
        <taxon>Aerosakkonematales</taxon>
        <taxon>Aerosakkonemataceae</taxon>
        <taxon>Floridanema</taxon>
        <taxon>Floridanema aerugineum</taxon>
    </lineage>
</organism>
<evidence type="ECO:0000256" key="1">
    <source>
        <dbReference type="SAM" id="Phobius"/>
    </source>
</evidence>
<evidence type="ECO:0000313" key="2">
    <source>
        <dbReference type="EMBL" id="MFB2877063.1"/>
    </source>
</evidence>
<gene>
    <name evidence="2" type="ORF">ACE1CC_09245</name>
</gene>
<sequence>MTSIGTAITEGIIAFAATNIDDIIILLLLFSQLGENFRRRNIIIGQYLGFAILLAASLPGYFGGLVVQKEWIGLLGLLPIAIGIKQLIDRNKDDAQVQTVSNDFQQNLPSNSLIAFIFSIFNPKTYQVAAITVANGGDNISIYIPLFAGQNLNDLLIILGVFFIMVGVWCGIAYSLTLHRDIAYLLSRYGKSIVPFVLIGLGLFIMYERGTFELLR</sequence>
<evidence type="ECO:0000313" key="3">
    <source>
        <dbReference type="Proteomes" id="UP001576774"/>
    </source>
</evidence>
<dbReference type="Pfam" id="PF03596">
    <property type="entry name" value="Cad"/>
    <property type="match status" value="1"/>
</dbReference>
<feature type="transmembrane region" description="Helical" evidence="1">
    <location>
        <begin position="189"/>
        <end position="207"/>
    </location>
</feature>
<feature type="transmembrane region" description="Helical" evidence="1">
    <location>
        <begin position="71"/>
        <end position="88"/>
    </location>
</feature>
<dbReference type="Proteomes" id="UP001576774">
    <property type="component" value="Unassembled WGS sequence"/>
</dbReference>
<reference evidence="2 3" key="1">
    <citation type="submission" date="2024-09" db="EMBL/GenBank/DDBJ databases">
        <title>Floridaenema gen nov. (Aerosakkonemataceae, Aerosakkonematales ord. nov., Cyanobacteria) from benthic tropical and subtropical fresh waters, with the description of four new species.</title>
        <authorList>
            <person name="Moretto J.A."/>
            <person name="Berthold D.E."/>
            <person name="Lefler F.W."/>
            <person name="Huang I.-S."/>
            <person name="Laughinghouse H. IV."/>
        </authorList>
    </citation>
    <scope>NUCLEOTIDE SEQUENCE [LARGE SCALE GENOMIC DNA]</scope>
    <source>
        <strain evidence="2 3">BLCC-F46</strain>
    </source>
</reference>
<comment type="caution">
    <text evidence="2">The sequence shown here is derived from an EMBL/GenBank/DDBJ whole genome shotgun (WGS) entry which is preliminary data.</text>
</comment>
<name>A0ABV4X4A5_9CYAN</name>
<feature type="transmembrane region" description="Helical" evidence="1">
    <location>
        <begin position="42"/>
        <end position="65"/>
    </location>
</feature>
<protein>
    <submittedName>
        <fullName evidence="2">Cadmium resistance transporter</fullName>
    </submittedName>
</protein>
<proteinExistence type="predicted"/>
<keyword evidence="1" id="KW-0472">Membrane</keyword>
<keyword evidence="1" id="KW-1133">Transmembrane helix</keyword>
<keyword evidence="3" id="KW-1185">Reference proteome</keyword>
<dbReference type="RefSeq" id="WP_413270173.1">
    <property type="nucleotide sequence ID" value="NZ_JBHFNQ010000066.1"/>
</dbReference>
<feature type="transmembrane region" description="Helical" evidence="1">
    <location>
        <begin position="155"/>
        <end position="177"/>
    </location>
</feature>
<feature type="transmembrane region" description="Helical" evidence="1">
    <location>
        <begin position="12"/>
        <end position="30"/>
    </location>
</feature>
<accession>A0ABV4X4A5</accession>
<keyword evidence="1" id="KW-0812">Transmembrane</keyword>
<dbReference type="EMBL" id="JBHFNQ010000066">
    <property type="protein sequence ID" value="MFB2877063.1"/>
    <property type="molecule type" value="Genomic_DNA"/>
</dbReference>